<name>A0AA48M006_9ZZZZ</name>
<feature type="transmembrane region" description="Helical" evidence="1">
    <location>
        <begin position="71"/>
        <end position="90"/>
    </location>
</feature>
<keyword evidence="1" id="KW-0812">Transmembrane</keyword>
<accession>A0AA48M006</accession>
<keyword evidence="1" id="KW-0472">Membrane</keyword>
<evidence type="ECO:0000256" key="1">
    <source>
        <dbReference type="SAM" id="Phobius"/>
    </source>
</evidence>
<dbReference type="AlphaFoldDB" id="A0AA48M006"/>
<proteinExistence type="predicted"/>
<gene>
    <name evidence="2" type="ORF">AMST5_01846</name>
</gene>
<organism evidence="2">
    <name type="scientific">freshwater sediment metagenome</name>
    <dbReference type="NCBI Taxonomy" id="556182"/>
    <lineage>
        <taxon>unclassified sequences</taxon>
        <taxon>metagenomes</taxon>
        <taxon>ecological metagenomes</taxon>
    </lineage>
</organism>
<keyword evidence="1" id="KW-1133">Transmembrane helix</keyword>
<feature type="transmembrane region" description="Helical" evidence="1">
    <location>
        <begin position="110"/>
        <end position="128"/>
    </location>
</feature>
<reference evidence="2" key="1">
    <citation type="submission" date="2023-07" db="EMBL/GenBank/DDBJ databases">
        <authorList>
            <person name="Pelsma A.J. K."/>
        </authorList>
    </citation>
    <scope>NUCLEOTIDE SEQUENCE</scope>
</reference>
<feature type="transmembrane region" description="Helical" evidence="1">
    <location>
        <begin position="6"/>
        <end position="25"/>
    </location>
</feature>
<protein>
    <submittedName>
        <fullName evidence="2">Uncharacterized protein</fullName>
    </submittedName>
</protein>
<sequence length="129" mass="14076">MSPSTLYLAKLMGAYSLFAAAWLMYRREAALGLVDRITNDPVFESVIGTLRLVLGLAIVVGHNRWGGWVEALVSLIGWLALFSGVATMFLPTGTLRRIVVWMRFKERLSLYALISSVLGAALFIGGVTA</sequence>
<dbReference type="EMBL" id="OY288114">
    <property type="protein sequence ID" value="CAJ0866295.1"/>
    <property type="molecule type" value="Genomic_DNA"/>
</dbReference>
<evidence type="ECO:0000313" key="2">
    <source>
        <dbReference type="EMBL" id="CAJ0866295.1"/>
    </source>
</evidence>